<evidence type="ECO:0000256" key="10">
    <source>
        <dbReference type="ARBA" id="ARBA00022842"/>
    </source>
</evidence>
<organism evidence="18">
    <name type="scientific">hot springs metagenome</name>
    <dbReference type="NCBI Taxonomy" id="433727"/>
    <lineage>
        <taxon>unclassified sequences</taxon>
        <taxon>metagenomes</taxon>
        <taxon>ecological metagenomes</taxon>
    </lineage>
</organism>
<dbReference type="NCBIfam" id="TIGR00564">
    <property type="entry name" value="trpE_most"/>
    <property type="match status" value="1"/>
</dbReference>
<evidence type="ECO:0000256" key="2">
    <source>
        <dbReference type="ARBA" id="ARBA00004873"/>
    </source>
</evidence>
<sequence>MNLNPQFDKFEELSRYGNLIPVYKEIFADVETPVSAFLKLNKKPSFLLESVVGGEKWARYSFIGIMPSITVTYKEKTTEIIEQRSGNKKVIEGNPLDVIKNIISRFKPVDIKALPRFSGGFVGYIGYDVVKLFERVPDISKPEIDMPDIFLMLTDTILIFDNLRQTIKIVHNIYTEGRDLKDAYKEAEDRIDEIISDLRTEKKTLPMLFKPVENKDINSSGFSSNFTKEGFLNAVEKAKEYIMSGDIVQVVLSQRFEKQSNASPFDIYRTLRIINPSPYMYYLDTGDSQIVGSSPEILVRLEGDKITLRPIAGTRKRGETEEEDKALESDLKKDPKEIAEHIMLVDLGRNDVGRVAEIGSVKVTELMTIERYSHVMHMVSNVEGRLKKGLDAFDVFKACFPAGTVSGAPKVRAMEIIEELEPTKRGPYAGAIGYFSYSKNMDTCITIRTLIIKDGRVYVQAGAGIVADSIPENEYTETVNKAMAMMKAVEAICF</sequence>
<dbReference type="GO" id="GO:0004049">
    <property type="term" value="F:anthranilate synthase activity"/>
    <property type="evidence" value="ECO:0007669"/>
    <property type="project" value="UniProtKB-EC"/>
</dbReference>
<name>A0A5J4L318_9ZZZZ</name>
<evidence type="ECO:0000256" key="11">
    <source>
        <dbReference type="ARBA" id="ARBA00023141"/>
    </source>
</evidence>
<evidence type="ECO:0000256" key="7">
    <source>
        <dbReference type="ARBA" id="ARBA00022605"/>
    </source>
</evidence>
<evidence type="ECO:0000259" key="16">
    <source>
        <dbReference type="Pfam" id="PF00425"/>
    </source>
</evidence>
<dbReference type="Pfam" id="PF00425">
    <property type="entry name" value="Chorismate_bind"/>
    <property type="match status" value="1"/>
</dbReference>
<evidence type="ECO:0000256" key="4">
    <source>
        <dbReference type="ARBA" id="ARBA00011575"/>
    </source>
</evidence>
<keyword evidence="9" id="KW-0822">Tryptophan biosynthesis</keyword>
<evidence type="ECO:0000256" key="1">
    <source>
        <dbReference type="ARBA" id="ARBA00001946"/>
    </source>
</evidence>
<accession>A0A5J4L318</accession>
<evidence type="ECO:0000256" key="5">
    <source>
        <dbReference type="ARBA" id="ARBA00012266"/>
    </source>
</evidence>
<evidence type="ECO:0000256" key="14">
    <source>
        <dbReference type="ARBA" id="ARBA00047683"/>
    </source>
</evidence>
<evidence type="ECO:0000256" key="9">
    <source>
        <dbReference type="ARBA" id="ARBA00022822"/>
    </source>
</evidence>
<evidence type="ECO:0000256" key="3">
    <source>
        <dbReference type="ARBA" id="ARBA00009562"/>
    </source>
</evidence>
<evidence type="ECO:0000256" key="6">
    <source>
        <dbReference type="ARBA" id="ARBA00020653"/>
    </source>
</evidence>
<evidence type="ECO:0000256" key="13">
    <source>
        <dbReference type="ARBA" id="ARBA00025634"/>
    </source>
</evidence>
<dbReference type="InterPro" id="IPR005801">
    <property type="entry name" value="ADC_synthase"/>
</dbReference>
<evidence type="ECO:0000256" key="8">
    <source>
        <dbReference type="ARBA" id="ARBA00022723"/>
    </source>
</evidence>
<dbReference type="InterPro" id="IPR005256">
    <property type="entry name" value="Anth_synth_I_PabB"/>
</dbReference>
<keyword evidence="12" id="KW-0456">Lyase</keyword>
<dbReference type="InterPro" id="IPR019999">
    <property type="entry name" value="Anth_synth_I-like"/>
</dbReference>
<dbReference type="PRINTS" id="PR00095">
    <property type="entry name" value="ANTSNTHASEI"/>
</dbReference>
<keyword evidence="15" id="KW-0175">Coiled coil</keyword>
<comment type="catalytic activity">
    <reaction evidence="14">
        <text>chorismate + L-glutamine = anthranilate + pyruvate + L-glutamate + H(+)</text>
        <dbReference type="Rhea" id="RHEA:21732"/>
        <dbReference type="ChEBI" id="CHEBI:15361"/>
        <dbReference type="ChEBI" id="CHEBI:15378"/>
        <dbReference type="ChEBI" id="CHEBI:16567"/>
        <dbReference type="ChEBI" id="CHEBI:29748"/>
        <dbReference type="ChEBI" id="CHEBI:29985"/>
        <dbReference type="ChEBI" id="CHEBI:58359"/>
        <dbReference type="EC" id="4.1.3.27"/>
    </reaction>
</comment>
<keyword evidence="8" id="KW-0479">Metal-binding</keyword>
<comment type="caution">
    <text evidence="18">The sequence shown here is derived from an EMBL/GenBank/DDBJ whole genome shotgun (WGS) entry which is preliminary data.</text>
</comment>
<gene>
    <name evidence="18" type="ORF">A45J_0912</name>
</gene>
<evidence type="ECO:0000256" key="12">
    <source>
        <dbReference type="ARBA" id="ARBA00023239"/>
    </source>
</evidence>
<dbReference type="EC" id="4.1.3.27" evidence="5"/>
<comment type="function">
    <text evidence="13">Part of a heterotetrameric complex that catalyzes the two-step biosynthesis of anthranilate, an intermediate in the biosynthesis of L-tryptophan. In the first step, the glutamine-binding beta subunit (TrpG) of anthranilate synthase (AS) provides the glutamine amidotransferase activity which generates ammonia as a substrate that, along with chorismate, is used in the second step, catalyzed by the large alpha subunit of AS (TrpE) to produce anthranilate. In the absence of TrpG, TrpE can synthesize anthranilate directly from chorismate and high concentrations of ammonia.</text>
</comment>
<evidence type="ECO:0000313" key="18">
    <source>
        <dbReference type="EMBL" id="GER93177.1"/>
    </source>
</evidence>
<comment type="similarity">
    <text evidence="3">Belongs to the anthranilate synthase component I family.</text>
</comment>
<dbReference type="SUPFAM" id="SSF56322">
    <property type="entry name" value="ADC synthase"/>
    <property type="match status" value="1"/>
</dbReference>
<proteinExistence type="inferred from homology"/>
<dbReference type="PANTHER" id="PTHR11236:SF48">
    <property type="entry name" value="ISOCHORISMATE SYNTHASE MENF"/>
    <property type="match status" value="1"/>
</dbReference>
<dbReference type="EMBL" id="BLAB01000001">
    <property type="protein sequence ID" value="GER93177.1"/>
    <property type="molecule type" value="Genomic_DNA"/>
</dbReference>
<protein>
    <recommendedName>
        <fullName evidence="6">Anthranilate synthase component 1</fullName>
        <ecNumber evidence="5">4.1.3.27</ecNumber>
    </recommendedName>
</protein>
<dbReference type="GO" id="GO:0000162">
    <property type="term" value="P:L-tryptophan biosynthetic process"/>
    <property type="evidence" value="ECO:0007669"/>
    <property type="project" value="UniProtKB-UniPathway"/>
</dbReference>
<comment type="subunit">
    <text evidence="4">Heterotetramer consisting of two non-identical subunits: a beta subunit (TrpG) and a large alpha subunit (TrpE).</text>
</comment>
<evidence type="ECO:0000256" key="15">
    <source>
        <dbReference type="SAM" id="Coils"/>
    </source>
</evidence>
<keyword evidence="7" id="KW-0028">Amino-acid biosynthesis</keyword>
<feature type="domain" description="Anthranilate synthase component I N-terminal" evidence="17">
    <location>
        <begin position="29"/>
        <end position="167"/>
    </location>
</feature>
<dbReference type="Pfam" id="PF04715">
    <property type="entry name" value="Anth_synt_I_N"/>
    <property type="match status" value="1"/>
</dbReference>
<dbReference type="Gene3D" id="3.60.120.10">
    <property type="entry name" value="Anthranilate synthase"/>
    <property type="match status" value="1"/>
</dbReference>
<keyword evidence="10" id="KW-0460">Magnesium</keyword>
<comment type="cofactor">
    <cofactor evidence="1">
        <name>Mg(2+)</name>
        <dbReference type="ChEBI" id="CHEBI:18420"/>
    </cofactor>
</comment>
<reference evidence="18" key="1">
    <citation type="submission" date="2019-10" db="EMBL/GenBank/DDBJ databases">
        <title>Metagenomic sequencing of thiosulfate-disproportionating enrichment culture.</title>
        <authorList>
            <person name="Umezawa K."/>
            <person name="Kojima H."/>
            <person name="Fukui M."/>
        </authorList>
    </citation>
    <scope>NUCLEOTIDE SEQUENCE</scope>
    <source>
        <strain evidence="18">45J</strain>
    </source>
</reference>
<dbReference type="UniPathway" id="UPA00035">
    <property type="reaction ID" value="UER00040"/>
</dbReference>
<evidence type="ECO:0000259" key="17">
    <source>
        <dbReference type="Pfam" id="PF04715"/>
    </source>
</evidence>
<feature type="coiled-coil region" evidence="15">
    <location>
        <begin position="177"/>
        <end position="204"/>
    </location>
</feature>
<feature type="domain" description="Chorismate-utilising enzyme C-terminal" evidence="16">
    <location>
        <begin position="228"/>
        <end position="481"/>
    </location>
</feature>
<dbReference type="InterPro" id="IPR015890">
    <property type="entry name" value="Chorismate_C"/>
</dbReference>
<dbReference type="AlphaFoldDB" id="A0A5J4L318"/>
<comment type="pathway">
    <text evidence="2">Amino-acid biosynthesis; L-tryptophan biosynthesis; L-tryptophan from chorismate: step 1/5.</text>
</comment>
<dbReference type="InterPro" id="IPR006805">
    <property type="entry name" value="Anth_synth_I_N"/>
</dbReference>
<dbReference type="PANTHER" id="PTHR11236">
    <property type="entry name" value="AMINOBENZOATE/ANTHRANILATE SYNTHASE"/>
    <property type="match status" value="1"/>
</dbReference>
<keyword evidence="11" id="KW-0057">Aromatic amino acid biosynthesis</keyword>
<dbReference type="GO" id="GO:0046872">
    <property type="term" value="F:metal ion binding"/>
    <property type="evidence" value="ECO:0007669"/>
    <property type="project" value="UniProtKB-KW"/>
</dbReference>